<keyword evidence="1" id="KW-0456">Lyase</keyword>
<keyword evidence="2" id="KW-1185">Reference proteome</keyword>
<name>A0ABQ5F0U2_9ASTR</name>
<dbReference type="InterPro" id="IPR012334">
    <property type="entry name" value="Pectin_lyas_fold"/>
</dbReference>
<dbReference type="SUPFAM" id="SSF51126">
    <property type="entry name" value="Pectin lyase-like"/>
    <property type="match status" value="1"/>
</dbReference>
<evidence type="ECO:0000313" key="2">
    <source>
        <dbReference type="Proteomes" id="UP001151760"/>
    </source>
</evidence>
<sequence length="232" mass="26374">MNKKLKPLDLPFGNNFILSLRDELFDMEANSRIFEEDLDIVNEVQRHIKNGSDMALPSTLLTKDGYNIQHDTLGLRYYLTILCSLLSHDDNSSKDIAKEMDEAYSVIDEALQSNIHAEVKSTCYSDDSDSEIFRVKRRSYKATTQKNNQFCPFKTRTSGKGLKLKECEHVIVCNLEFEGGRGPDVDAIRIKCNSKLIWIDHCSLQDYDDGLIDIIEKAQILPFLGNDSLASI</sequence>
<protein>
    <submittedName>
        <fullName evidence="1">Probable pectate lyase 4</fullName>
    </submittedName>
</protein>
<accession>A0ABQ5F0U2</accession>
<comment type="caution">
    <text evidence="1">The sequence shown here is derived from an EMBL/GenBank/DDBJ whole genome shotgun (WGS) entry which is preliminary data.</text>
</comment>
<dbReference type="Gene3D" id="2.160.20.10">
    <property type="entry name" value="Single-stranded right-handed beta-helix, Pectin lyase-like"/>
    <property type="match status" value="1"/>
</dbReference>
<reference evidence="1" key="2">
    <citation type="submission" date="2022-01" db="EMBL/GenBank/DDBJ databases">
        <authorList>
            <person name="Yamashiro T."/>
            <person name="Shiraishi A."/>
            <person name="Satake H."/>
            <person name="Nakayama K."/>
        </authorList>
    </citation>
    <scope>NUCLEOTIDE SEQUENCE</scope>
</reference>
<reference evidence="1" key="1">
    <citation type="journal article" date="2022" name="Int. J. Mol. Sci.">
        <title>Draft Genome of Tanacetum Coccineum: Genomic Comparison of Closely Related Tanacetum-Family Plants.</title>
        <authorList>
            <person name="Yamashiro T."/>
            <person name="Shiraishi A."/>
            <person name="Nakayama K."/>
            <person name="Satake H."/>
        </authorList>
    </citation>
    <scope>NUCLEOTIDE SEQUENCE</scope>
</reference>
<gene>
    <name evidence="1" type="ORF">Tco_0991909</name>
</gene>
<dbReference type="EMBL" id="BQNB010016882">
    <property type="protein sequence ID" value="GJT56855.1"/>
    <property type="molecule type" value="Genomic_DNA"/>
</dbReference>
<proteinExistence type="predicted"/>
<dbReference type="Proteomes" id="UP001151760">
    <property type="component" value="Unassembled WGS sequence"/>
</dbReference>
<organism evidence="1 2">
    <name type="scientific">Tanacetum coccineum</name>
    <dbReference type="NCBI Taxonomy" id="301880"/>
    <lineage>
        <taxon>Eukaryota</taxon>
        <taxon>Viridiplantae</taxon>
        <taxon>Streptophyta</taxon>
        <taxon>Embryophyta</taxon>
        <taxon>Tracheophyta</taxon>
        <taxon>Spermatophyta</taxon>
        <taxon>Magnoliopsida</taxon>
        <taxon>eudicotyledons</taxon>
        <taxon>Gunneridae</taxon>
        <taxon>Pentapetalae</taxon>
        <taxon>asterids</taxon>
        <taxon>campanulids</taxon>
        <taxon>Asterales</taxon>
        <taxon>Asteraceae</taxon>
        <taxon>Asteroideae</taxon>
        <taxon>Anthemideae</taxon>
        <taxon>Anthemidinae</taxon>
        <taxon>Tanacetum</taxon>
    </lineage>
</organism>
<dbReference type="GO" id="GO:0016829">
    <property type="term" value="F:lyase activity"/>
    <property type="evidence" value="ECO:0007669"/>
    <property type="project" value="UniProtKB-KW"/>
</dbReference>
<evidence type="ECO:0000313" key="1">
    <source>
        <dbReference type="EMBL" id="GJT56855.1"/>
    </source>
</evidence>
<dbReference type="InterPro" id="IPR011050">
    <property type="entry name" value="Pectin_lyase_fold/virulence"/>
</dbReference>